<feature type="non-terminal residue" evidence="11">
    <location>
        <position position="1"/>
    </location>
</feature>
<evidence type="ECO:0000259" key="7">
    <source>
        <dbReference type="Pfam" id="PF07714"/>
    </source>
</evidence>
<dbReference type="Proteomes" id="UP000676336">
    <property type="component" value="Unassembled WGS sequence"/>
</dbReference>
<dbReference type="AlphaFoldDB" id="A0A8S3CPJ5"/>
<keyword evidence="6" id="KW-0067">ATP-binding</keyword>
<dbReference type="EMBL" id="CAJOBI010100677">
    <property type="protein sequence ID" value="CAF4586319.1"/>
    <property type="molecule type" value="Genomic_DNA"/>
</dbReference>
<dbReference type="Gene3D" id="1.10.510.10">
    <property type="entry name" value="Transferase(Phosphotransferase) domain 1"/>
    <property type="match status" value="1"/>
</dbReference>
<dbReference type="GO" id="GO:0004709">
    <property type="term" value="F:MAP kinase kinase kinase activity"/>
    <property type="evidence" value="ECO:0007669"/>
    <property type="project" value="TreeGrafter"/>
</dbReference>
<dbReference type="PANTHER" id="PTHR46716">
    <property type="entry name" value="MITOGEN-ACTIVATED PROTEIN KINASE KINASE KINASE 7"/>
    <property type="match status" value="1"/>
</dbReference>
<dbReference type="EMBL" id="CAJOBI010110136">
    <property type="protein sequence ID" value="CAF4629193.1"/>
    <property type="molecule type" value="Genomic_DNA"/>
</dbReference>
<dbReference type="Proteomes" id="UP000681720">
    <property type="component" value="Unassembled WGS sequence"/>
</dbReference>
<evidence type="ECO:0000256" key="4">
    <source>
        <dbReference type="ARBA" id="ARBA00022741"/>
    </source>
</evidence>
<evidence type="ECO:0000256" key="3">
    <source>
        <dbReference type="ARBA" id="ARBA00022679"/>
    </source>
</evidence>
<dbReference type="PANTHER" id="PTHR46716:SF1">
    <property type="entry name" value="MITOGEN-ACTIVATED PROTEIN KINASE KINASE KINASE 7"/>
    <property type="match status" value="1"/>
</dbReference>
<keyword evidence="2" id="KW-0723">Serine/threonine-protein kinase</keyword>
<feature type="domain" description="Serine-threonine/tyrosine-protein kinase catalytic" evidence="7">
    <location>
        <begin position="2"/>
        <end position="38"/>
    </location>
</feature>
<reference evidence="11" key="1">
    <citation type="submission" date="2021-02" db="EMBL/GenBank/DDBJ databases">
        <authorList>
            <person name="Nowell W R."/>
        </authorList>
    </citation>
    <scope>NUCLEOTIDE SEQUENCE</scope>
</reference>
<dbReference type="GO" id="GO:0007254">
    <property type="term" value="P:JNK cascade"/>
    <property type="evidence" value="ECO:0007669"/>
    <property type="project" value="TreeGrafter"/>
</dbReference>
<dbReference type="EMBL" id="CAJOBH010096825">
    <property type="protein sequence ID" value="CAF4593738.1"/>
    <property type="molecule type" value="Genomic_DNA"/>
</dbReference>
<evidence type="ECO:0000313" key="12">
    <source>
        <dbReference type="Proteomes" id="UP000681720"/>
    </source>
</evidence>
<name>A0A8S3CPJ5_9BILA</name>
<proteinExistence type="inferred from homology"/>
<evidence type="ECO:0000313" key="11">
    <source>
        <dbReference type="EMBL" id="CAF4942432.1"/>
    </source>
</evidence>
<dbReference type="InterPro" id="IPR001245">
    <property type="entry name" value="Ser-Thr/Tyr_kinase_cat_dom"/>
</dbReference>
<dbReference type="EMBL" id="CAJOBJ010187799">
    <property type="protein sequence ID" value="CAF4942432.1"/>
    <property type="molecule type" value="Genomic_DNA"/>
</dbReference>
<comment type="similarity">
    <text evidence="1">Belongs to the protein kinase superfamily. STE Ser/Thr protein kinase family. MAP kinase kinase kinase subfamily.</text>
</comment>
<protein>
    <recommendedName>
        <fullName evidence="7">Serine-threonine/tyrosine-protein kinase catalytic domain-containing protein</fullName>
    </recommendedName>
</protein>
<evidence type="ECO:0000256" key="2">
    <source>
        <dbReference type="ARBA" id="ARBA00022527"/>
    </source>
</evidence>
<dbReference type="GO" id="GO:0043123">
    <property type="term" value="P:positive regulation of canonical NF-kappaB signal transduction"/>
    <property type="evidence" value="ECO:0007669"/>
    <property type="project" value="TreeGrafter"/>
</dbReference>
<evidence type="ECO:0000313" key="8">
    <source>
        <dbReference type="EMBL" id="CAF4586319.1"/>
    </source>
</evidence>
<evidence type="ECO:0000256" key="1">
    <source>
        <dbReference type="ARBA" id="ARBA00006529"/>
    </source>
</evidence>
<evidence type="ECO:0000256" key="6">
    <source>
        <dbReference type="ARBA" id="ARBA00022840"/>
    </source>
</evidence>
<dbReference type="InterPro" id="IPR011009">
    <property type="entry name" value="Kinase-like_dom_sf"/>
</dbReference>
<dbReference type="GO" id="GO:0006955">
    <property type="term" value="P:immune response"/>
    <property type="evidence" value="ECO:0007669"/>
    <property type="project" value="TreeGrafter"/>
</dbReference>
<sequence length="51" mass="6052">TMAPEVFAYNQYAEQCDTYSWSIVFWQLITKQLLPYGNNGKGLFVYKYTLF</sequence>
<dbReference type="Pfam" id="PF07714">
    <property type="entry name" value="PK_Tyr_Ser-Thr"/>
    <property type="match status" value="1"/>
</dbReference>
<evidence type="ECO:0000313" key="9">
    <source>
        <dbReference type="EMBL" id="CAF4593738.1"/>
    </source>
</evidence>
<gene>
    <name evidence="9" type="ORF">BYL167_LOCUS39825</name>
    <name evidence="11" type="ORF">GIL414_LOCUS53890</name>
    <name evidence="8" type="ORF">SMN809_LOCUS38489</name>
    <name evidence="10" type="ORF">SMN809_LOCUS40213</name>
</gene>
<dbReference type="SUPFAM" id="SSF56112">
    <property type="entry name" value="Protein kinase-like (PK-like)"/>
    <property type="match status" value="1"/>
</dbReference>
<dbReference type="Proteomes" id="UP000681967">
    <property type="component" value="Unassembled WGS sequence"/>
</dbReference>
<evidence type="ECO:0000313" key="10">
    <source>
        <dbReference type="EMBL" id="CAF4629193.1"/>
    </source>
</evidence>
<keyword evidence="5" id="KW-0418">Kinase</keyword>
<keyword evidence="4" id="KW-0547">Nucleotide-binding</keyword>
<dbReference type="GO" id="GO:0005524">
    <property type="term" value="F:ATP binding"/>
    <property type="evidence" value="ECO:0007669"/>
    <property type="project" value="UniProtKB-KW"/>
</dbReference>
<evidence type="ECO:0000256" key="5">
    <source>
        <dbReference type="ARBA" id="ARBA00022777"/>
    </source>
</evidence>
<accession>A0A8S3CPJ5</accession>
<keyword evidence="3" id="KW-0808">Transferase</keyword>
<comment type="caution">
    <text evidence="11">The sequence shown here is derived from an EMBL/GenBank/DDBJ whole genome shotgun (WGS) entry which is preliminary data.</text>
</comment>
<organism evidence="11 12">
    <name type="scientific">Rotaria magnacalcarata</name>
    <dbReference type="NCBI Taxonomy" id="392030"/>
    <lineage>
        <taxon>Eukaryota</taxon>
        <taxon>Metazoa</taxon>
        <taxon>Spiralia</taxon>
        <taxon>Gnathifera</taxon>
        <taxon>Rotifera</taxon>
        <taxon>Eurotatoria</taxon>
        <taxon>Bdelloidea</taxon>
        <taxon>Philodinida</taxon>
        <taxon>Philodinidae</taxon>
        <taxon>Rotaria</taxon>
    </lineage>
</organism>